<dbReference type="Proteomes" id="UP000306327">
    <property type="component" value="Unassembled WGS sequence"/>
</dbReference>
<evidence type="ECO:0000256" key="2">
    <source>
        <dbReference type="SAM" id="MobiDB-lite"/>
    </source>
</evidence>
<dbReference type="InterPro" id="IPR007159">
    <property type="entry name" value="SpoVT-AbrB_dom"/>
</dbReference>
<feature type="region of interest" description="Disordered" evidence="2">
    <location>
        <begin position="67"/>
        <end position="86"/>
    </location>
</feature>
<dbReference type="SUPFAM" id="SSF89447">
    <property type="entry name" value="AbrB/MazE/MraZ-like"/>
    <property type="match status" value="1"/>
</dbReference>
<dbReference type="Gene3D" id="2.10.260.10">
    <property type="match status" value="1"/>
</dbReference>
<proteinExistence type="predicted"/>
<gene>
    <name evidence="4" type="ORF">EcCFBP13530_16725</name>
</gene>
<dbReference type="InterPro" id="IPR037914">
    <property type="entry name" value="SpoVT-AbrB_sf"/>
</dbReference>
<evidence type="ECO:0000313" key="4">
    <source>
        <dbReference type="EMBL" id="TKK16792.1"/>
    </source>
</evidence>
<feature type="domain" description="SpoVT-AbrB" evidence="3">
    <location>
        <begin position="5"/>
        <end position="46"/>
    </location>
</feature>
<dbReference type="RefSeq" id="WP_137273024.1">
    <property type="nucleotide sequence ID" value="NZ_QGAL01000005.1"/>
</dbReference>
<reference evidence="4 5" key="1">
    <citation type="journal article" date="2019" name="Sci. Rep.">
        <title>Differences in resource use lead to coexistence of seed-transmitted microbial populations.</title>
        <authorList>
            <person name="Torres-Cortes G."/>
            <person name="Garcia B.J."/>
            <person name="Compant S."/>
            <person name="Rezki S."/>
            <person name="Jones P."/>
            <person name="Preveaux A."/>
            <person name="Briand M."/>
            <person name="Roulet A."/>
            <person name="Bouchez O."/>
            <person name="Jacobson D."/>
            <person name="Barret M."/>
        </authorList>
    </citation>
    <scope>NUCLEOTIDE SEQUENCE [LARGE SCALE GENOMIC DNA]</scope>
    <source>
        <strain evidence="4 5">CFBP13530</strain>
    </source>
</reference>
<dbReference type="PROSITE" id="PS51740">
    <property type="entry name" value="SPOVT_ABRB"/>
    <property type="match status" value="1"/>
</dbReference>
<evidence type="ECO:0000259" key="3">
    <source>
        <dbReference type="PROSITE" id="PS51740"/>
    </source>
</evidence>
<name>A0AB38P2Z9_9ENTR</name>
<evidence type="ECO:0000256" key="1">
    <source>
        <dbReference type="PROSITE-ProRule" id="PRU01076"/>
    </source>
</evidence>
<keyword evidence="1 4" id="KW-0238">DNA-binding</keyword>
<accession>A0AB38P2Z9</accession>
<protein>
    <submittedName>
        <fullName evidence="4">AbrB/MazE/SpoVT family DNA-binding domain-containing protein</fullName>
    </submittedName>
</protein>
<comment type="caution">
    <text evidence="4">The sequence shown here is derived from an EMBL/GenBank/DDBJ whole genome shotgun (WGS) entry which is preliminary data.</text>
</comment>
<dbReference type="EMBL" id="QGAL01000005">
    <property type="protein sequence ID" value="TKK16792.1"/>
    <property type="molecule type" value="Genomic_DNA"/>
</dbReference>
<organism evidence="4 5">
    <name type="scientific">Enterobacter cancerogenus</name>
    <dbReference type="NCBI Taxonomy" id="69218"/>
    <lineage>
        <taxon>Bacteria</taxon>
        <taxon>Pseudomonadati</taxon>
        <taxon>Pseudomonadota</taxon>
        <taxon>Gammaproteobacteria</taxon>
        <taxon>Enterobacterales</taxon>
        <taxon>Enterobacteriaceae</taxon>
        <taxon>Enterobacter</taxon>
        <taxon>Enterobacter cloacae complex</taxon>
    </lineage>
</organism>
<evidence type="ECO:0000313" key="5">
    <source>
        <dbReference type="Proteomes" id="UP000306327"/>
    </source>
</evidence>
<dbReference type="GO" id="GO:0003677">
    <property type="term" value="F:DNA binding"/>
    <property type="evidence" value="ECO:0007669"/>
    <property type="project" value="UniProtKB-UniRule"/>
</dbReference>
<sequence length="86" mass="10000">MERKAKLFKRGRSQAVMLPAEFTFDAESVYIRRDDDGNVVLTAISEKARHREIFLRLLKQTPVPDSFLSKEERNQSYTSRDPLEGL</sequence>
<dbReference type="AlphaFoldDB" id="A0AB38P2Z9"/>